<organism evidence="1 2">
    <name type="scientific">Massilia violaceinigra</name>
    <dbReference type="NCBI Taxonomy" id="2045208"/>
    <lineage>
        <taxon>Bacteria</taxon>
        <taxon>Pseudomonadati</taxon>
        <taxon>Pseudomonadota</taxon>
        <taxon>Betaproteobacteria</taxon>
        <taxon>Burkholderiales</taxon>
        <taxon>Oxalobacteraceae</taxon>
        <taxon>Telluria group</taxon>
        <taxon>Massilia</taxon>
    </lineage>
</organism>
<dbReference type="EMBL" id="CP063361">
    <property type="protein sequence ID" value="UOD30902.1"/>
    <property type="molecule type" value="Genomic_DNA"/>
</dbReference>
<proteinExistence type="predicted"/>
<evidence type="ECO:0000313" key="2">
    <source>
        <dbReference type="Proteomes" id="UP000831532"/>
    </source>
</evidence>
<name>A0ABY4A7Y7_9BURK</name>
<dbReference type="RefSeq" id="WP_243492110.1">
    <property type="nucleotide sequence ID" value="NZ_CP063361.1"/>
</dbReference>
<protein>
    <submittedName>
        <fullName evidence="1">Uncharacterized protein</fullName>
    </submittedName>
</protein>
<keyword evidence="2" id="KW-1185">Reference proteome</keyword>
<accession>A0ABY4A7Y7</accession>
<gene>
    <name evidence="1" type="ORF">INH39_03975</name>
</gene>
<evidence type="ECO:0000313" key="1">
    <source>
        <dbReference type="EMBL" id="UOD30902.1"/>
    </source>
</evidence>
<reference evidence="1 2" key="1">
    <citation type="submission" date="2020-10" db="EMBL/GenBank/DDBJ databases">
        <title>Genome analysis of Massilia species.</title>
        <authorList>
            <person name="Jung D.-H."/>
        </authorList>
    </citation>
    <scope>NUCLEOTIDE SEQUENCE [LARGE SCALE GENOMIC DNA]</scope>
    <source>
        <strain evidence="2">sipir</strain>
    </source>
</reference>
<dbReference type="Proteomes" id="UP000831532">
    <property type="component" value="Chromosome"/>
</dbReference>
<sequence>MININKKEVLTTLLAIIETNYHDVVFLNCWAIGLIGKLPAHEYWLEQLEFCQTLGCTENAIHEELFSSGIDVGKIFPRLLIGLLYLKLQKDEIGLVDFERELVDISDAYDMPELDIEYVNTALSRKEWDPDFRQLLDGMAQVSLDKLRQVEKLVM</sequence>